<feature type="compositionally biased region" description="Basic and acidic residues" evidence="1">
    <location>
        <begin position="219"/>
        <end position="239"/>
    </location>
</feature>
<gene>
    <name evidence="2" type="ORF">X943_000702</name>
</gene>
<dbReference type="AlphaFoldDB" id="A0AAD9LHN9"/>
<evidence type="ECO:0000256" key="1">
    <source>
        <dbReference type="SAM" id="MobiDB-lite"/>
    </source>
</evidence>
<protein>
    <submittedName>
        <fullName evidence="2">Uncharacterized protein</fullName>
    </submittedName>
</protein>
<reference evidence="2" key="1">
    <citation type="journal article" date="2014" name="Nucleic Acids Res.">
        <title>The evolutionary dynamics of variant antigen genes in Babesia reveal a history of genomic innovation underlying host-parasite interaction.</title>
        <authorList>
            <person name="Jackson A.P."/>
            <person name="Otto T.D."/>
            <person name="Darby A."/>
            <person name="Ramaprasad A."/>
            <person name="Xia D."/>
            <person name="Echaide I.E."/>
            <person name="Farber M."/>
            <person name="Gahlot S."/>
            <person name="Gamble J."/>
            <person name="Gupta D."/>
            <person name="Gupta Y."/>
            <person name="Jackson L."/>
            <person name="Malandrin L."/>
            <person name="Malas T.B."/>
            <person name="Moussa E."/>
            <person name="Nair M."/>
            <person name="Reid A.J."/>
            <person name="Sanders M."/>
            <person name="Sharma J."/>
            <person name="Tracey A."/>
            <person name="Quail M.A."/>
            <person name="Weir W."/>
            <person name="Wastling J.M."/>
            <person name="Hall N."/>
            <person name="Willadsen P."/>
            <person name="Lingelbach K."/>
            <person name="Shiels B."/>
            <person name="Tait A."/>
            <person name="Berriman M."/>
            <person name="Allred D.R."/>
            <person name="Pain A."/>
        </authorList>
    </citation>
    <scope>NUCLEOTIDE SEQUENCE</scope>
    <source>
        <strain evidence="2">1802A</strain>
    </source>
</reference>
<dbReference type="EMBL" id="JAHBMH010000044">
    <property type="protein sequence ID" value="KAK1935977.1"/>
    <property type="molecule type" value="Genomic_DNA"/>
</dbReference>
<evidence type="ECO:0000313" key="3">
    <source>
        <dbReference type="Proteomes" id="UP001195914"/>
    </source>
</evidence>
<feature type="region of interest" description="Disordered" evidence="1">
    <location>
        <begin position="192"/>
        <end position="272"/>
    </location>
</feature>
<evidence type="ECO:0000313" key="2">
    <source>
        <dbReference type="EMBL" id="KAK1935977.1"/>
    </source>
</evidence>
<accession>A0AAD9LHN9</accession>
<comment type="caution">
    <text evidence="2">The sequence shown here is derived from an EMBL/GenBank/DDBJ whole genome shotgun (WGS) entry which is preliminary data.</text>
</comment>
<organism evidence="2 3">
    <name type="scientific">Babesia divergens</name>
    <dbReference type="NCBI Taxonomy" id="32595"/>
    <lineage>
        <taxon>Eukaryota</taxon>
        <taxon>Sar</taxon>
        <taxon>Alveolata</taxon>
        <taxon>Apicomplexa</taxon>
        <taxon>Aconoidasida</taxon>
        <taxon>Piroplasmida</taxon>
        <taxon>Babesiidae</taxon>
        <taxon>Babesia</taxon>
    </lineage>
</organism>
<feature type="compositionally biased region" description="Polar residues" evidence="1">
    <location>
        <begin position="193"/>
        <end position="203"/>
    </location>
</feature>
<name>A0AAD9LHN9_BABDI</name>
<dbReference type="Proteomes" id="UP001195914">
    <property type="component" value="Unassembled WGS sequence"/>
</dbReference>
<proteinExistence type="predicted"/>
<keyword evidence="3" id="KW-1185">Reference proteome</keyword>
<reference evidence="2" key="2">
    <citation type="submission" date="2021-05" db="EMBL/GenBank/DDBJ databases">
        <authorList>
            <person name="Pain A."/>
        </authorList>
    </citation>
    <scope>NUCLEOTIDE SEQUENCE</scope>
    <source>
        <strain evidence="2">1802A</strain>
    </source>
</reference>
<sequence length="454" mass="51638">MADYSTQVIHAATKPSQRTISEINLKKAAVLHDVFQRIGALDIYFGLEKDVNRKQFPLNQKNRRIGPSPSVEADLHIDENQSLLSAGCASEYKKGGTSNNSLEPRFTIDEWYKANLKDRQYEDATVVEQTGDDMPSSQLSNEKSKSQDETNPDETNDGAAFGDINAAGSKRNGVTSGDVISGSCDENLLAKQSGMQRTNTVHVGSSGHRHEHRVFPSKFDGKGNDLSRSDSLDLSELHKSNTSKACPSDADSRPLSGFKESESRSDPANSLSYAGETTRRLRIAVWLERWFIPNLSEALSCVSKMAADVGEGLQSYFTPLKLGPPNKKFDEVYLSSLEYAILKDDLTRCYFYIEDDHKEHLMMREVDDYRRLYQRRRINFQDFCHHFHPFLSRKKEDYARNKEAESHEIEYQRRAIQQILEKNIYGLSIERPNEFFKKNCGLKPFQMIEPIPQK</sequence>
<feature type="region of interest" description="Disordered" evidence="1">
    <location>
        <begin position="129"/>
        <end position="172"/>
    </location>
</feature>